<organism evidence="2 3">
    <name type="scientific">Seminavis robusta</name>
    <dbReference type="NCBI Taxonomy" id="568900"/>
    <lineage>
        <taxon>Eukaryota</taxon>
        <taxon>Sar</taxon>
        <taxon>Stramenopiles</taxon>
        <taxon>Ochrophyta</taxon>
        <taxon>Bacillariophyta</taxon>
        <taxon>Bacillariophyceae</taxon>
        <taxon>Bacillariophycidae</taxon>
        <taxon>Naviculales</taxon>
        <taxon>Naviculaceae</taxon>
        <taxon>Seminavis</taxon>
    </lineage>
</organism>
<evidence type="ECO:0000259" key="1">
    <source>
        <dbReference type="PROSITE" id="PS50280"/>
    </source>
</evidence>
<dbReference type="Proteomes" id="UP001153069">
    <property type="component" value="Unassembled WGS sequence"/>
</dbReference>
<protein>
    <recommendedName>
        <fullName evidence="1">SET domain-containing protein</fullName>
    </recommendedName>
</protein>
<evidence type="ECO:0000313" key="2">
    <source>
        <dbReference type="EMBL" id="CAB9525142.1"/>
    </source>
</evidence>
<dbReference type="AlphaFoldDB" id="A0A9N8ENL8"/>
<accession>A0A9N8ENL8</accession>
<comment type="caution">
    <text evidence="2">The sequence shown here is derived from an EMBL/GenBank/DDBJ whole genome shotgun (WGS) entry which is preliminary data.</text>
</comment>
<proteinExistence type="predicted"/>
<dbReference type="Pfam" id="PF00856">
    <property type="entry name" value="SET"/>
    <property type="match status" value="1"/>
</dbReference>
<keyword evidence="3" id="KW-1185">Reference proteome</keyword>
<gene>
    <name evidence="2" type="ORF">SEMRO_1636_G287560.1</name>
</gene>
<dbReference type="InterPro" id="IPR046341">
    <property type="entry name" value="SET_dom_sf"/>
</dbReference>
<dbReference type="InterPro" id="IPR001214">
    <property type="entry name" value="SET_dom"/>
</dbReference>
<sequence>MSEAGTADSQHPDALPIPDESTWEMLVDAYKKAKKESDKRDVALLERLTSSNRSGFHVDFEIRHIPGKGRGLFAAQDIPKGTCVSDDRTGRFRTEQEWRDFLALLPHDLAKESVDWVGVDDYRSGEAVYIDLSESSLLNHGFSRRSLQWWERCFPCCTWRKVTATVEGKYFDGMWHMVATRDLEAGEELLCDYNQCGNYNHNLPWYDVICQEYYPGITRYDELERWCRKK</sequence>
<evidence type="ECO:0000313" key="3">
    <source>
        <dbReference type="Proteomes" id="UP001153069"/>
    </source>
</evidence>
<name>A0A9N8ENL8_9STRA</name>
<dbReference type="Gene3D" id="2.170.270.10">
    <property type="entry name" value="SET domain"/>
    <property type="match status" value="1"/>
</dbReference>
<dbReference type="EMBL" id="CAICTM010001634">
    <property type="protein sequence ID" value="CAB9525142.1"/>
    <property type="molecule type" value="Genomic_DNA"/>
</dbReference>
<reference evidence="2" key="1">
    <citation type="submission" date="2020-06" db="EMBL/GenBank/DDBJ databases">
        <authorList>
            <consortium name="Plant Systems Biology data submission"/>
        </authorList>
    </citation>
    <scope>NUCLEOTIDE SEQUENCE</scope>
    <source>
        <strain evidence="2">D6</strain>
    </source>
</reference>
<dbReference type="SUPFAM" id="SSF82199">
    <property type="entry name" value="SET domain"/>
    <property type="match status" value="1"/>
</dbReference>
<dbReference type="OrthoDB" id="46969at2759"/>
<dbReference type="PROSITE" id="PS50280">
    <property type="entry name" value="SET"/>
    <property type="match status" value="1"/>
</dbReference>
<feature type="domain" description="SET" evidence="1">
    <location>
        <begin position="58"/>
        <end position="194"/>
    </location>
</feature>